<feature type="domain" description="FAD-binding PCMH-type" evidence="5">
    <location>
        <begin position="40"/>
        <end position="213"/>
    </location>
</feature>
<dbReference type="PANTHER" id="PTHR42973:SF22">
    <property type="entry name" value="FAD-BINDING PCMH-TYPE DOMAIN-CONTAINING PROTEIN-RELATED"/>
    <property type="match status" value="1"/>
</dbReference>
<evidence type="ECO:0000256" key="2">
    <source>
        <dbReference type="ARBA" id="ARBA00022630"/>
    </source>
</evidence>
<keyword evidence="4" id="KW-0560">Oxidoreductase</keyword>
<keyword evidence="3" id="KW-0274">FAD</keyword>
<dbReference type="EMBL" id="ML976678">
    <property type="protein sequence ID" value="KAF1973838.1"/>
    <property type="molecule type" value="Genomic_DNA"/>
</dbReference>
<dbReference type="AlphaFoldDB" id="A0A6A5VAL1"/>
<dbReference type="InterPro" id="IPR006094">
    <property type="entry name" value="Oxid_FAD_bind_N"/>
</dbReference>
<dbReference type="Proteomes" id="UP000800036">
    <property type="component" value="Unassembled WGS sequence"/>
</dbReference>
<dbReference type="Gene3D" id="3.30.465.10">
    <property type="match status" value="1"/>
</dbReference>
<evidence type="ECO:0000313" key="6">
    <source>
        <dbReference type="EMBL" id="KAF1973838.1"/>
    </source>
</evidence>
<dbReference type="SUPFAM" id="SSF56176">
    <property type="entry name" value="FAD-binding/transporter-associated domain-like"/>
    <property type="match status" value="1"/>
</dbReference>
<dbReference type="PROSITE" id="PS51387">
    <property type="entry name" value="FAD_PCMH"/>
    <property type="match status" value="1"/>
</dbReference>
<keyword evidence="7" id="KW-1185">Reference proteome</keyword>
<organism evidence="6 7">
    <name type="scientific">Bimuria novae-zelandiae CBS 107.79</name>
    <dbReference type="NCBI Taxonomy" id="1447943"/>
    <lineage>
        <taxon>Eukaryota</taxon>
        <taxon>Fungi</taxon>
        <taxon>Dikarya</taxon>
        <taxon>Ascomycota</taxon>
        <taxon>Pezizomycotina</taxon>
        <taxon>Dothideomycetes</taxon>
        <taxon>Pleosporomycetidae</taxon>
        <taxon>Pleosporales</taxon>
        <taxon>Massarineae</taxon>
        <taxon>Didymosphaeriaceae</taxon>
        <taxon>Bimuria</taxon>
    </lineage>
</organism>
<reference evidence="6" key="1">
    <citation type="journal article" date="2020" name="Stud. Mycol.">
        <title>101 Dothideomycetes genomes: a test case for predicting lifestyles and emergence of pathogens.</title>
        <authorList>
            <person name="Haridas S."/>
            <person name="Albert R."/>
            <person name="Binder M."/>
            <person name="Bloem J."/>
            <person name="Labutti K."/>
            <person name="Salamov A."/>
            <person name="Andreopoulos B."/>
            <person name="Baker S."/>
            <person name="Barry K."/>
            <person name="Bills G."/>
            <person name="Bluhm B."/>
            <person name="Cannon C."/>
            <person name="Castanera R."/>
            <person name="Culley D."/>
            <person name="Daum C."/>
            <person name="Ezra D."/>
            <person name="Gonzalez J."/>
            <person name="Henrissat B."/>
            <person name="Kuo A."/>
            <person name="Liang C."/>
            <person name="Lipzen A."/>
            <person name="Lutzoni F."/>
            <person name="Magnuson J."/>
            <person name="Mondo S."/>
            <person name="Nolan M."/>
            <person name="Ohm R."/>
            <person name="Pangilinan J."/>
            <person name="Park H.-J."/>
            <person name="Ramirez L."/>
            <person name="Alfaro M."/>
            <person name="Sun H."/>
            <person name="Tritt A."/>
            <person name="Yoshinaga Y."/>
            <person name="Zwiers L.-H."/>
            <person name="Turgeon B."/>
            <person name="Goodwin S."/>
            <person name="Spatafora J."/>
            <person name="Crous P."/>
            <person name="Grigoriev I."/>
        </authorList>
    </citation>
    <scope>NUCLEOTIDE SEQUENCE</scope>
    <source>
        <strain evidence="6">CBS 107.79</strain>
    </source>
</reference>
<dbReference type="GO" id="GO:0071949">
    <property type="term" value="F:FAD binding"/>
    <property type="evidence" value="ECO:0007669"/>
    <property type="project" value="InterPro"/>
</dbReference>
<dbReference type="InterPro" id="IPR016169">
    <property type="entry name" value="FAD-bd_PCMH_sub2"/>
</dbReference>
<dbReference type="InterPro" id="IPR050416">
    <property type="entry name" value="FAD-linked_Oxidoreductase"/>
</dbReference>
<evidence type="ECO:0000256" key="3">
    <source>
        <dbReference type="ARBA" id="ARBA00022827"/>
    </source>
</evidence>
<dbReference type="OrthoDB" id="2151789at2759"/>
<proteinExistence type="inferred from homology"/>
<comment type="similarity">
    <text evidence="1">Belongs to the oxygen-dependent FAD-linked oxidoreductase family.</text>
</comment>
<dbReference type="PANTHER" id="PTHR42973">
    <property type="entry name" value="BINDING OXIDOREDUCTASE, PUTATIVE (AFU_ORTHOLOGUE AFUA_1G17690)-RELATED"/>
    <property type="match status" value="1"/>
</dbReference>
<accession>A0A6A5VAL1</accession>
<evidence type="ECO:0000313" key="7">
    <source>
        <dbReference type="Proteomes" id="UP000800036"/>
    </source>
</evidence>
<name>A0A6A5VAL1_9PLEO</name>
<dbReference type="InterPro" id="IPR036318">
    <property type="entry name" value="FAD-bd_PCMH-like_sf"/>
</dbReference>
<evidence type="ECO:0000256" key="1">
    <source>
        <dbReference type="ARBA" id="ARBA00005466"/>
    </source>
</evidence>
<protein>
    <submittedName>
        <fullName evidence="6">FAD-binding domain-containing protein</fullName>
    </submittedName>
</protein>
<keyword evidence="2" id="KW-0285">Flavoprotein</keyword>
<gene>
    <name evidence="6" type="ORF">BU23DRAFT_589333</name>
</gene>
<sequence length="413" mass="44701">MPASTVLKALSSTIPPDQLVIKGTEESAKLNKSYLSLLQSELEPAAILLPRSKEDVVTIVKLLKPYVLSGDVQFAVRGAGQQPLPGCSNISGDGLTIDLWYLKGIEIKDGSVFIGAGEIWGSVYEKLAEHGLGVTGSRSALGGIGGLALADGLSFSSREGFICDNVLAYDIVLSTGTLITASPSSHPSLFRALRGGGNNFGIITRFELRTFPQGPSGALNKPDADPETHVMISQAYIDVFKEVGDHFCMNQAYYTREVCAYMNTTVAADAATLTAASDIFTAAFQPLKDLEGLTCAFTLQSYPRSLLSKCTNNSLGLDASTPLMSILLMNWWKNAADDERVIQTFKQVIEKIDADAEQRGTAVKYKYMNYAYSFQDPIRSYGEEEMGRLREVSGRFDAEGVFQKGVLGGFKLF</sequence>
<dbReference type="GO" id="GO:0016491">
    <property type="term" value="F:oxidoreductase activity"/>
    <property type="evidence" value="ECO:0007669"/>
    <property type="project" value="UniProtKB-KW"/>
</dbReference>
<dbReference type="InterPro" id="IPR016166">
    <property type="entry name" value="FAD-bd_PCMH"/>
</dbReference>
<evidence type="ECO:0000259" key="5">
    <source>
        <dbReference type="PROSITE" id="PS51387"/>
    </source>
</evidence>
<dbReference type="Pfam" id="PF01565">
    <property type="entry name" value="FAD_binding_4"/>
    <property type="match status" value="1"/>
</dbReference>
<evidence type="ECO:0000256" key="4">
    <source>
        <dbReference type="ARBA" id="ARBA00023002"/>
    </source>
</evidence>